<feature type="transmembrane region" description="Helical" evidence="8">
    <location>
        <begin position="32"/>
        <end position="51"/>
    </location>
</feature>
<evidence type="ECO:0000256" key="3">
    <source>
        <dbReference type="ARBA" id="ARBA00022448"/>
    </source>
</evidence>
<dbReference type="SUPFAM" id="SSF81345">
    <property type="entry name" value="ABC transporter involved in vitamin B12 uptake, BtuC"/>
    <property type="match status" value="1"/>
</dbReference>
<dbReference type="PANTHER" id="PTHR30472">
    <property type="entry name" value="FERRIC ENTEROBACTIN TRANSPORT SYSTEM PERMEASE PROTEIN"/>
    <property type="match status" value="1"/>
</dbReference>
<evidence type="ECO:0000256" key="1">
    <source>
        <dbReference type="ARBA" id="ARBA00004651"/>
    </source>
</evidence>
<feature type="transmembrane region" description="Helical" evidence="8">
    <location>
        <begin position="263"/>
        <end position="290"/>
    </location>
</feature>
<dbReference type="InterPro" id="IPR037294">
    <property type="entry name" value="ABC_BtuC-like"/>
</dbReference>
<keyword evidence="7 8" id="KW-0472">Membrane</keyword>
<reference evidence="9 10" key="1">
    <citation type="submission" date="2020-06" db="EMBL/GenBank/DDBJ databases">
        <title>Actinokineospora xiongansis sp. nov., isolated from soil of Baiyangdian.</title>
        <authorList>
            <person name="Zhang X."/>
        </authorList>
    </citation>
    <scope>NUCLEOTIDE SEQUENCE [LARGE SCALE GENOMIC DNA]</scope>
    <source>
        <strain evidence="9 10">HBU206404</strain>
    </source>
</reference>
<evidence type="ECO:0000256" key="8">
    <source>
        <dbReference type="SAM" id="Phobius"/>
    </source>
</evidence>
<gene>
    <name evidence="9" type="ORF">GPZ80_12645</name>
</gene>
<dbReference type="EMBL" id="JABVED010000006">
    <property type="protein sequence ID" value="MBC6448017.1"/>
    <property type="molecule type" value="Genomic_DNA"/>
</dbReference>
<keyword evidence="6 8" id="KW-1133">Transmembrane helix</keyword>
<protein>
    <submittedName>
        <fullName evidence="9">Iron chelate uptake ABC transporter family permease subunit</fullName>
    </submittedName>
</protein>
<feature type="transmembrane region" description="Helical" evidence="8">
    <location>
        <begin position="114"/>
        <end position="135"/>
    </location>
</feature>
<feature type="transmembrane region" description="Helical" evidence="8">
    <location>
        <begin position="330"/>
        <end position="348"/>
    </location>
</feature>
<accession>A0ABR7L605</accession>
<organism evidence="9 10">
    <name type="scientific">Actinokineospora xionganensis</name>
    <dbReference type="NCBI Taxonomy" id="2684470"/>
    <lineage>
        <taxon>Bacteria</taxon>
        <taxon>Bacillati</taxon>
        <taxon>Actinomycetota</taxon>
        <taxon>Actinomycetes</taxon>
        <taxon>Pseudonocardiales</taxon>
        <taxon>Pseudonocardiaceae</taxon>
        <taxon>Actinokineospora</taxon>
    </lineage>
</organism>
<dbReference type="Proteomes" id="UP000734823">
    <property type="component" value="Unassembled WGS sequence"/>
</dbReference>
<evidence type="ECO:0000256" key="5">
    <source>
        <dbReference type="ARBA" id="ARBA00022692"/>
    </source>
</evidence>
<feature type="transmembrane region" description="Helical" evidence="8">
    <location>
        <begin position="172"/>
        <end position="193"/>
    </location>
</feature>
<comment type="subcellular location">
    <subcellularLocation>
        <location evidence="1">Cell membrane</location>
        <topology evidence="1">Multi-pass membrane protein</topology>
    </subcellularLocation>
</comment>
<dbReference type="Gene3D" id="1.10.3470.10">
    <property type="entry name" value="ABC transporter involved in vitamin B12 uptake, BtuC"/>
    <property type="match status" value="1"/>
</dbReference>
<dbReference type="Pfam" id="PF01032">
    <property type="entry name" value="FecCD"/>
    <property type="match status" value="1"/>
</dbReference>
<evidence type="ECO:0000256" key="2">
    <source>
        <dbReference type="ARBA" id="ARBA00007935"/>
    </source>
</evidence>
<dbReference type="PANTHER" id="PTHR30472:SF1">
    <property type="entry name" value="FE(3+) DICITRATE TRANSPORT SYSTEM PERMEASE PROTEIN FECC-RELATED"/>
    <property type="match status" value="1"/>
</dbReference>
<evidence type="ECO:0000256" key="4">
    <source>
        <dbReference type="ARBA" id="ARBA00022475"/>
    </source>
</evidence>
<evidence type="ECO:0000313" key="9">
    <source>
        <dbReference type="EMBL" id="MBC6448017.1"/>
    </source>
</evidence>
<evidence type="ECO:0000256" key="6">
    <source>
        <dbReference type="ARBA" id="ARBA00022989"/>
    </source>
</evidence>
<evidence type="ECO:0000313" key="10">
    <source>
        <dbReference type="Proteomes" id="UP000734823"/>
    </source>
</evidence>
<name>A0ABR7L605_9PSEU</name>
<sequence>MANLRRRGRDGSLVDQTVRSATTGIRPATRPLVLLLATFLLAGLCVASLAIGSKTIPFGEVFSVLIDPRGGETEAIVRGLRLPRTLLGLFAGVALGLSGALIQGVTRNPLADPGILGVSAGAGFAVSLAVLAFGLSSFYSYVWFAFAGAAIASVVVYALGGFGRGGATPVKLALAGVAMLALLTSLTSGVLLLDPNALYVYRSWAVGSLTGQDTAIVAQMVPFLLTGTALALSVAPALNSLALGDDVASALGRRIGLIRLGGVVAVTLLAGTVSAVVGPIVFIGLVIPHVARAITGPDYRWILPYTMVLAPCLVLAADILGRVVARPGEIGVGVITAFLGAPFFIALIRRRRLAEL</sequence>
<feature type="transmembrane region" description="Helical" evidence="8">
    <location>
        <begin position="141"/>
        <end position="160"/>
    </location>
</feature>
<evidence type="ECO:0000256" key="7">
    <source>
        <dbReference type="ARBA" id="ARBA00023136"/>
    </source>
</evidence>
<keyword evidence="5 8" id="KW-0812">Transmembrane</keyword>
<keyword evidence="10" id="KW-1185">Reference proteome</keyword>
<comment type="caution">
    <text evidence="9">The sequence shown here is derived from an EMBL/GenBank/DDBJ whole genome shotgun (WGS) entry which is preliminary data.</text>
</comment>
<comment type="similarity">
    <text evidence="2">Belongs to the binding-protein-dependent transport system permease family. FecCD subfamily.</text>
</comment>
<proteinExistence type="inferred from homology"/>
<dbReference type="CDD" id="cd06550">
    <property type="entry name" value="TM_ABC_iron-siderophores_like"/>
    <property type="match status" value="1"/>
</dbReference>
<keyword evidence="4" id="KW-1003">Cell membrane</keyword>
<dbReference type="InterPro" id="IPR000522">
    <property type="entry name" value="ABC_transptr_permease_BtuC"/>
</dbReference>
<feature type="transmembrane region" description="Helical" evidence="8">
    <location>
        <begin position="302"/>
        <end position="324"/>
    </location>
</feature>
<keyword evidence="3" id="KW-0813">Transport</keyword>
<feature type="transmembrane region" description="Helical" evidence="8">
    <location>
        <begin position="85"/>
        <end position="102"/>
    </location>
</feature>